<dbReference type="EMBL" id="JACGCM010000479">
    <property type="protein sequence ID" value="KAF6171483.1"/>
    <property type="molecule type" value="Genomic_DNA"/>
</dbReference>
<gene>
    <name evidence="1" type="ORF">GIB67_018007</name>
</gene>
<sequence length="53" mass="6285">GWRKLLRRRNEHVQDAEYLTTTKNGPAHFLKRRYPKQVSITSILCITPHILLD</sequence>
<reference evidence="1 2" key="1">
    <citation type="journal article" date="2020" name="IScience">
        <title>Genome Sequencing of the Endangered Kingdonia uniflora (Circaeasteraceae, Ranunculales) Reveals Potential Mechanisms of Evolutionary Specialization.</title>
        <authorList>
            <person name="Sun Y."/>
            <person name="Deng T."/>
            <person name="Zhang A."/>
            <person name="Moore M.J."/>
            <person name="Landis J.B."/>
            <person name="Lin N."/>
            <person name="Zhang H."/>
            <person name="Zhang X."/>
            <person name="Huang J."/>
            <person name="Zhang X."/>
            <person name="Sun H."/>
            <person name="Wang H."/>
        </authorList>
    </citation>
    <scope>NUCLEOTIDE SEQUENCE [LARGE SCALE GENOMIC DNA]</scope>
    <source>
        <strain evidence="1">TB1705</strain>
        <tissue evidence="1">Leaf</tissue>
    </source>
</reference>
<organism evidence="1 2">
    <name type="scientific">Kingdonia uniflora</name>
    <dbReference type="NCBI Taxonomy" id="39325"/>
    <lineage>
        <taxon>Eukaryota</taxon>
        <taxon>Viridiplantae</taxon>
        <taxon>Streptophyta</taxon>
        <taxon>Embryophyta</taxon>
        <taxon>Tracheophyta</taxon>
        <taxon>Spermatophyta</taxon>
        <taxon>Magnoliopsida</taxon>
        <taxon>Ranunculales</taxon>
        <taxon>Circaeasteraceae</taxon>
        <taxon>Kingdonia</taxon>
    </lineage>
</organism>
<keyword evidence="2" id="KW-1185">Reference proteome</keyword>
<accession>A0A7J7NWL4</accession>
<dbReference type="AlphaFoldDB" id="A0A7J7NWL4"/>
<evidence type="ECO:0000313" key="2">
    <source>
        <dbReference type="Proteomes" id="UP000541444"/>
    </source>
</evidence>
<name>A0A7J7NWL4_9MAGN</name>
<dbReference type="Proteomes" id="UP000541444">
    <property type="component" value="Unassembled WGS sequence"/>
</dbReference>
<comment type="caution">
    <text evidence="1">The sequence shown here is derived from an EMBL/GenBank/DDBJ whole genome shotgun (WGS) entry which is preliminary data.</text>
</comment>
<feature type="non-terminal residue" evidence="1">
    <location>
        <position position="1"/>
    </location>
</feature>
<proteinExistence type="predicted"/>
<evidence type="ECO:0000313" key="1">
    <source>
        <dbReference type="EMBL" id="KAF6171483.1"/>
    </source>
</evidence>
<protein>
    <submittedName>
        <fullName evidence="1">Uncharacterized protein</fullName>
    </submittedName>
</protein>